<evidence type="ECO:0000313" key="2">
    <source>
        <dbReference type="EMBL" id="SFV26908.1"/>
    </source>
</evidence>
<organism evidence="2 3">
    <name type="scientific">Hyphomicrobium facile</name>
    <dbReference type="NCBI Taxonomy" id="51670"/>
    <lineage>
        <taxon>Bacteria</taxon>
        <taxon>Pseudomonadati</taxon>
        <taxon>Pseudomonadota</taxon>
        <taxon>Alphaproteobacteria</taxon>
        <taxon>Hyphomicrobiales</taxon>
        <taxon>Hyphomicrobiaceae</taxon>
        <taxon>Hyphomicrobium</taxon>
    </lineage>
</organism>
<accession>A0A1I7MX17</accession>
<evidence type="ECO:0000256" key="1">
    <source>
        <dbReference type="SAM" id="Coils"/>
    </source>
</evidence>
<sequence length="74" mass="8424">MTYESIAVSNNEPAELFDARSRIARLEAKLEQADYLIAEALESAVDYEDMIRKLQMAQQTLKEALSQQSDLMRA</sequence>
<protein>
    <submittedName>
        <fullName evidence="2">Uncharacterized protein</fullName>
    </submittedName>
</protein>
<dbReference type="OrthoDB" id="7933793at2"/>
<keyword evidence="3" id="KW-1185">Reference proteome</keyword>
<dbReference type="RefSeq" id="WP_143111310.1">
    <property type="nucleotide sequence ID" value="NZ_FPCH01000001.1"/>
</dbReference>
<evidence type="ECO:0000313" key="3">
    <source>
        <dbReference type="Proteomes" id="UP000199423"/>
    </source>
</evidence>
<dbReference type="EMBL" id="FPCH01000001">
    <property type="protein sequence ID" value="SFV26908.1"/>
    <property type="molecule type" value="Genomic_DNA"/>
</dbReference>
<proteinExistence type="predicted"/>
<keyword evidence="1" id="KW-0175">Coiled coil</keyword>
<reference evidence="3" key="1">
    <citation type="submission" date="2016-10" db="EMBL/GenBank/DDBJ databases">
        <authorList>
            <person name="Varghese N."/>
            <person name="Submissions S."/>
        </authorList>
    </citation>
    <scope>NUCLEOTIDE SEQUENCE [LARGE SCALE GENOMIC DNA]</scope>
    <source>
        <strain evidence="3">DSM 1565</strain>
    </source>
</reference>
<dbReference type="AlphaFoldDB" id="A0A1I7MX17"/>
<feature type="coiled-coil region" evidence="1">
    <location>
        <begin position="23"/>
        <end position="67"/>
    </location>
</feature>
<gene>
    <name evidence="2" type="ORF">SAMN04488557_0628</name>
</gene>
<name>A0A1I7MX17_9HYPH</name>
<dbReference type="Proteomes" id="UP000199423">
    <property type="component" value="Unassembled WGS sequence"/>
</dbReference>